<proteinExistence type="predicted"/>
<sequence>MSPIPRDDDRCTLRSAAIGEIAAGSAASATCWVLLEQPGAWGRKAATQSDLDPELGARIDALVSSVGGRFGLIREPNKRVSESDDKRVLLIAGGLRGEPWLVRGTITDPAKLDRLTTEALTADTPDEVLALFARFVVAREAVALVCTNGTRDLCCALEGRPVASEAARQRQDLVFETSHTGGHRFAPTGVLLPSGFTFARASAEHVVSAIDAASMGIITPDLNSLTHNRGMSYLSQPEQVALAFVQESLCVARLSGWQLASEDLGDERWRVRVRREEVDETVLVTHDASAGETRPLSCGAEAKLLGRYRAQFSEK</sequence>
<evidence type="ECO:0000313" key="2">
    <source>
        <dbReference type="Proteomes" id="UP000185628"/>
    </source>
</evidence>
<dbReference type="STRING" id="208480.SAMN02910418_00706"/>
<reference evidence="2" key="1">
    <citation type="submission" date="2016-12" db="EMBL/GenBank/DDBJ databases">
        <authorList>
            <person name="Meng X."/>
        </authorList>
    </citation>
    <scope>NUCLEOTIDE SEQUENCE [LARGE SCALE GENOMIC DNA]</scope>
    <source>
        <strain evidence="2">DSM 19116</strain>
    </source>
</reference>
<dbReference type="RefSeq" id="WP_073717311.1">
    <property type="nucleotide sequence ID" value="NZ_MQVR01000076.1"/>
</dbReference>
<dbReference type="InterPro" id="IPR036249">
    <property type="entry name" value="Thioredoxin-like_sf"/>
</dbReference>
<dbReference type="Pfam" id="PF06999">
    <property type="entry name" value="Suc_Fer-like"/>
    <property type="match status" value="1"/>
</dbReference>
<accession>A0A1Q5Q031</accession>
<keyword evidence="2" id="KW-1185">Reference proteome</keyword>
<dbReference type="SUPFAM" id="SSF52833">
    <property type="entry name" value="Thioredoxin-like"/>
    <property type="match status" value="1"/>
</dbReference>
<organism evidence="1 2">
    <name type="scientific">Bowdeniella nasicola</name>
    <dbReference type="NCBI Taxonomy" id="208480"/>
    <lineage>
        <taxon>Bacteria</taxon>
        <taxon>Bacillati</taxon>
        <taxon>Actinomycetota</taxon>
        <taxon>Actinomycetes</taxon>
        <taxon>Actinomycetales</taxon>
        <taxon>Actinomycetaceae</taxon>
        <taxon>Bowdeniella</taxon>
    </lineage>
</organism>
<dbReference type="EMBL" id="MQVR01000076">
    <property type="protein sequence ID" value="OKL53231.1"/>
    <property type="molecule type" value="Genomic_DNA"/>
</dbReference>
<gene>
    <name evidence="1" type="ORF">BSZ39_10635</name>
</gene>
<dbReference type="AlphaFoldDB" id="A0A1Q5Q031"/>
<evidence type="ECO:0000313" key="1">
    <source>
        <dbReference type="EMBL" id="OKL53231.1"/>
    </source>
</evidence>
<name>A0A1Q5Q031_9ACTO</name>
<dbReference type="InterPro" id="IPR009737">
    <property type="entry name" value="Aim32/Apd1-like"/>
</dbReference>
<evidence type="ECO:0008006" key="3">
    <source>
        <dbReference type="Google" id="ProtNLM"/>
    </source>
</evidence>
<protein>
    <recommendedName>
        <fullName evidence="3">Sucrase/ferredoxin-like</fullName>
    </recommendedName>
</protein>
<comment type="caution">
    <text evidence="1">The sequence shown here is derived from an EMBL/GenBank/DDBJ whole genome shotgun (WGS) entry which is preliminary data.</text>
</comment>
<dbReference type="OrthoDB" id="3399139at2"/>
<dbReference type="Proteomes" id="UP000185628">
    <property type="component" value="Unassembled WGS sequence"/>
</dbReference>